<feature type="region of interest" description="Disordered" evidence="1">
    <location>
        <begin position="1"/>
        <end position="25"/>
    </location>
</feature>
<dbReference type="STRING" id="1210063.GCA_001612665_06334"/>
<name>A0A4R1G1M0_9NOCA</name>
<dbReference type="OrthoDB" id="275232at2"/>
<dbReference type="RefSeq" id="WP_067459834.1">
    <property type="nucleotide sequence ID" value="NZ_SMFR01000001.1"/>
</dbReference>
<keyword evidence="3" id="KW-1185">Reference proteome</keyword>
<protein>
    <submittedName>
        <fullName evidence="2">Uncharacterized protein</fullName>
    </submittedName>
</protein>
<organism evidence="2 3">
    <name type="scientific">Nocardia alba</name>
    <dbReference type="NCBI Taxonomy" id="225051"/>
    <lineage>
        <taxon>Bacteria</taxon>
        <taxon>Bacillati</taxon>
        <taxon>Actinomycetota</taxon>
        <taxon>Actinomycetes</taxon>
        <taxon>Mycobacteriales</taxon>
        <taxon>Nocardiaceae</taxon>
        <taxon>Nocardia</taxon>
    </lineage>
</organism>
<comment type="caution">
    <text evidence="2">The sequence shown here is derived from an EMBL/GenBank/DDBJ whole genome shotgun (WGS) entry which is preliminary data.</text>
</comment>
<accession>A0A4R1G1M0</accession>
<dbReference type="EMBL" id="SMFR01000001">
    <property type="protein sequence ID" value="TCK00481.1"/>
    <property type="molecule type" value="Genomic_DNA"/>
</dbReference>
<evidence type="ECO:0000256" key="1">
    <source>
        <dbReference type="SAM" id="MobiDB-lite"/>
    </source>
</evidence>
<evidence type="ECO:0000313" key="3">
    <source>
        <dbReference type="Proteomes" id="UP000294856"/>
    </source>
</evidence>
<proteinExistence type="predicted"/>
<sequence>MSELRFSGPFDGRDPEGKPVVNRSAVDSDIQDRVLSYLEHAPVILSARSHDADEFDPARRDVPLNFHTDGSFVWPGAVPYYLRKYGLPPEPALVQHIVGKGFEIGEVDEATRQAAVRKVAG</sequence>
<reference evidence="2 3" key="1">
    <citation type="submission" date="2019-03" db="EMBL/GenBank/DDBJ databases">
        <title>Genomic Encyclopedia of Type Strains, Phase IV (KMG-IV): sequencing the most valuable type-strain genomes for metagenomic binning, comparative biology and taxonomic classification.</title>
        <authorList>
            <person name="Goeker M."/>
        </authorList>
    </citation>
    <scope>NUCLEOTIDE SEQUENCE [LARGE SCALE GENOMIC DNA]</scope>
    <source>
        <strain evidence="2 3">DSM 44684</strain>
    </source>
</reference>
<dbReference type="Proteomes" id="UP000294856">
    <property type="component" value="Unassembled WGS sequence"/>
</dbReference>
<gene>
    <name evidence="2" type="ORF">DFR71_1481</name>
</gene>
<dbReference type="AlphaFoldDB" id="A0A4R1G1M0"/>
<evidence type="ECO:0000313" key="2">
    <source>
        <dbReference type="EMBL" id="TCK00481.1"/>
    </source>
</evidence>